<dbReference type="PANTHER" id="PTHR35807">
    <property type="entry name" value="TRANSCRIPTIONAL REGULATOR REDD-RELATED"/>
    <property type="match status" value="1"/>
</dbReference>
<proteinExistence type="inferred from homology"/>
<dbReference type="KEGG" id="cai:Caci_1981"/>
<dbReference type="PROSITE" id="PS51755">
    <property type="entry name" value="OMPR_PHOB"/>
    <property type="match status" value="1"/>
</dbReference>
<keyword evidence="11" id="KW-1185">Reference proteome</keyword>
<keyword evidence="3 6" id="KW-0238">DNA-binding</keyword>
<dbReference type="PANTHER" id="PTHR35807:SF1">
    <property type="entry name" value="TRANSCRIPTIONAL REGULATOR REDD"/>
    <property type="match status" value="1"/>
</dbReference>
<dbReference type="Pfam" id="PF00486">
    <property type="entry name" value="Trans_reg_C"/>
    <property type="match status" value="1"/>
</dbReference>
<dbReference type="PROSITE" id="PS50005">
    <property type="entry name" value="TPR"/>
    <property type="match status" value="1"/>
</dbReference>
<dbReference type="EMBL" id="CP001700">
    <property type="protein sequence ID" value="ACU70901.1"/>
    <property type="molecule type" value="Genomic_DNA"/>
</dbReference>
<feature type="region of interest" description="Disordered" evidence="8">
    <location>
        <begin position="245"/>
        <end position="264"/>
    </location>
</feature>
<dbReference type="eggNOG" id="COG3629">
    <property type="taxonomic scope" value="Bacteria"/>
</dbReference>
<dbReference type="CDD" id="cd15831">
    <property type="entry name" value="BTAD"/>
    <property type="match status" value="1"/>
</dbReference>
<evidence type="ECO:0000313" key="10">
    <source>
        <dbReference type="EMBL" id="ACU70901.1"/>
    </source>
</evidence>
<dbReference type="STRING" id="479433.Caci_1981"/>
<evidence type="ECO:0000256" key="4">
    <source>
        <dbReference type="ARBA" id="ARBA00023163"/>
    </source>
</evidence>
<gene>
    <name evidence="10" type="ordered locus">Caci_1981</name>
</gene>
<dbReference type="PRINTS" id="PR00364">
    <property type="entry name" value="DISEASERSIST"/>
</dbReference>
<accession>C7QFS4</accession>
<dbReference type="SUPFAM" id="SSF52540">
    <property type="entry name" value="P-loop containing nucleoside triphosphate hydrolases"/>
    <property type="match status" value="1"/>
</dbReference>
<dbReference type="GO" id="GO:0006355">
    <property type="term" value="P:regulation of DNA-templated transcription"/>
    <property type="evidence" value="ECO:0007669"/>
    <property type="project" value="InterPro"/>
</dbReference>
<evidence type="ECO:0000256" key="2">
    <source>
        <dbReference type="ARBA" id="ARBA00023015"/>
    </source>
</evidence>
<dbReference type="Gene3D" id="1.25.40.10">
    <property type="entry name" value="Tetratricopeptide repeat domain"/>
    <property type="match status" value="2"/>
</dbReference>
<sequence>MQYTVLGPVGIRSHDVFHAAGTAKEQGVLAILLMERGHSVSTQTLADRLWERPPEQFRATLQAHISRLRRRLREASEQAEVIASNQAGYRIDVPADQVDVHYFDLLVSRAQAHAGQDPDSARELLREAEGLWNGEPLAGLPGTWAETMRRVLTDKRRTALLKRLELDLQTGGNADDAVAELTELASGSRIDQRVIELLMIALDSAGRPGDALTLYHEVRIRLRDEAGTDPRAELRQLHQRLLNGSAQHPAAAAPAQPVTPRAIDTLDPDPPYVAGREQELAAILAAVAADLRPGKRGATFLIDGLAGIGKTTLALQAAHLLRSHCPDGALQLNLHSHDPYLPPLDQRQALTQLLDAIGTPYRELARADTVPALGALWRKRTSGRRLLILLDDVLDTAQIELLIPATAGTIVLITSRRRLTGTPGNRQYTLGPLPDSAATALLSHITDRTLPEDDDLASFTQCCGGLALAITVAAGHLRSRPVWTVGDLVSRLSTTSQSLADDPLTSPIHTAFAMSYQTLSPTLRDLLRYIAAHPGPDIGLPAAAAMSGAALADTDIRLDALVDHRLLNLASAHRYRLHNLLRQYILVQGDEQQNLDNRQAVGRAITFYKAAAARADHALQPRRRELHYPAASAQVEGVNLDTTEQARTWLDTEHLNLAAVTTWSVQLGRGIQVGLIPHVLAQHLDRRGRWPQALEHIDELLAAPKGDFPGGNPDAVTACLLTDQAGLLIRANQLDVAVDAANAALAIWNAANDRYGQADAHFQIGRAHDAAERHDEALQAFRTAAALYESLGDHTRVAVAEDQWAVTAFKQGHLDEAFSRGHHALDIARQQNDLAAIADVLNNLGEMHRQADHDQEALAFFQEARTLTAALGDPLITAVLGYNIGAVYEHAGDYHRSLTSTRTALLQFRELNDHRSEIECLILLATAHINLGDRNAAFEETRHAIDLAEQTHDQLRLAQVRLAQGTMLAARGDIQGAIEACESALDIAEQIGAVAEQSQAHRSRCEAYTSLGLHDRAQSHLQQAESQGGPTTE</sequence>
<dbReference type="HOGENOM" id="CLU_004665_2_0_11"/>
<evidence type="ECO:0000313" key="11">
    <source>
        <dbReference type="Proteomes" id="UP000000851"/>
    </source>
</evidence>
<dbReference type="GO" id="GO:0000160">
    <property type="term" value="P:phosphorelay signal transduction system"/>
    <property type="evidence" value="ECO:0007669"/>
    <property type="project" value="InterPro"/>
</dbReference>
<feature type="DNA-binding region" description="OmpR/PhoB-type" evidence="6">
    <location>
        <begin position="1"/>
        <end position="93"/>
    </location>
</feature>
<dbReference type="SMART" id="SM01043">
    <property type="entry name" value="BTAD"/>
    <property type="match status" value="1"/>
</dbReference>
<evidence type="ECO:0000256" key="5">
    <source>
        <dbReference type="PROSITE-ProRule" id="PRU00339"/>
    </source>
</evidence>
<dbReference type="InterPro" id="IPR001867">
    <property type="entry name" value="OmpR/PhoB-type_DNA-bd"/>
</dbReference>
<feature type="coiled-coil region" evidence="7">
    <location>
        <begin position="58"/>
        <end position="85"/>
    </location>
</feature>
<dbReference type="eggNOG" id="COG0457">
    <property type="taxonomic scope" value="Bacteria"/>
</dbReference>
<keyword evidence="5" id="KW-0802">TPR repeat</keyword>
<keyword evidence="7" id="KW-0175">Coiled coil</keyword>
<keyword evidence="4" id="KW-0804">Transcription</keyword>
<comment type="similarity">
    <text evidence="1">Belongs to the AfsR/DnrI/RedD regulatory family.</text>
</comment>
<evidence type="ECO:0000256" key="8">
    <source>
        <dbReference type="SAM" id="MobiDB-lite"/>
    </source>
</evidence>
<dbReference type="InterPro" id="IPR051677">
    <property type="entry name" value="AfsR-DnrI-RedD_regulator"/>
</dbReference>
<organism evidence="10 11">
    <name type="scientific">Catenulispora acidiphila (strain DSM 44928 / JCM 14897 / NBRC 102108 / NRRL B-24433 / ID139908)</name>
    <dbReference type="NCBI Taxonomy" id="479433"/>
    <lineage>
        <taxon>Bacteria</taxon>
        <taxon>Bacillati</taxon>
        <taxon>Actinomycetota</taxon>
        <taxon>Actinomycetes</taxon>
        <taxon>Catenulisporales</taxon>
        <taxon>Catenulisporaceae</taxon>
        <taxon>Catenulispora</taxon>
    </lineage>
</organism>
<dbReference type="SMART" id="SM00862">
    <property type="entry name" value="Trans_reg_C"/>
    <property type="match status" value="1"/>
</dbReference>
<dbReference type="InterPro" id="IPR036388">
    <property type="entry name" value="WH-like_DNA-bd_sf"/>
</dbReference>
<protein>
    <submittedName>
        <fullName evidence="10">Transcriptional regulator, SARP family</fullName>
    </submittedName>
</protein>
<dbReference type="InterPro" id="IPR005158">
    <property type="entry name" value="BTAD"/>
</dbReference>
<dbReference type="Gene3D" id="1.10.10.10">
    <property type="entry name" value="Winged helix-like DNA-binding domain superfamily/Winged helix DNA-binding domain"/>
    <property type="match status" value="1"/>
</dbReference>
<dbReference type="InterPro" id="IPR019734">
    <property type="entry name" value="TPR_rpt"/>
</dbReference>
<evidence type="ECO:0000259" key="9">
    <source>
        <dbReference type="PROSITE" id="PS51755"/>
    </source>
</evidence>
<evidence type="ECO:0000256" key="6">
    <source>
        <dbReference type="PROSITE-ProRule" id="PRU01091"/>
    </source>
</evidence>
<reference evidence="10 11" key="1">
    <citation type="journal article" date="2009" name="Stand. Genomic Sci.">
        <title>Complete genome sequence of Catenulispora acidiphila type strain (ID 139908).</title>
        <authorList>
            <person name="Copeland A."/>
            <person name="Lapidus A."/>
            <person name="Glavina Del Rio T."/>
            <person name="Nolan M."/>
            <person name="Lucas S."/>
            <person name="Chen F."/>
            <person name="Tice H."/>
            <person name="Cheng J.F."/>
            <person name="Bruce D."/>
            <person name="Goodwin L."/>
            <person name="Pitluck S."/>
            <person name="Mikhailova N."/>
            <person name="Pati A."/>
            <person name="Ivanova N."/>
            <person name="Mavromatis K."/>
            <person name="Chen A."/>
            <person name="Palaniappan K."/>
            <person name="Chain P."/>
            <person name="Land M."/>
            <person name="Hauser L."/>
            <person name="Chang Y.J."/>
            <person name="Jeffries C.D."/>
            <person name="Chertkov O."/>
            <person name="Brettin T."/>
            <person name="Detter J.C."/>
            <person name="Han C."/>
            <person name="Ali Z."/>
            <person name="Tindall B.J."/>
            <person name="Goker M."/>
            <person name="Bristow J."/>
            <person name="Eisen J.A."/>
            <person name="Markowitz V."/>
            <person name="Hugenholtz P."/>
            <person name="Kyrpides N.C."/>
            <person name="Klenk H.P."/>
        </authorList>
    </citation>
    <scope>NUCLEOTIDE SEQUENCE [LARGE SCALE GENOMIC DNA]</scope>
    <source>
        <strain evidence="11">DSM 44928 / JCM 14897 / NBRC 102108 / NRRL B-24433 / ID139908</strain>
    </source>
</reference>
<dbReference type="RefSeq" id="WP_012786194.1">
    <property type="nucleotide sequence ID" value="NC_013131.1"/>
</dbReference>
<evidence type="ECO:0000256" key="3">
    <source>
        <dbReference type="ARBA" id="ARBA00023125"/>
    </source>
</evidence>
<dbReference type="AlphaFoldDB" id="C7QFS4"/>
<keyword evidence="2" id="KW-0805">Transcription regulation</keyword>
<feature type="repeat" description="TPR" evidence="5">
    <location>
        <begin position="758"/>
        <end position="791"/>
    </location>
</feature>
<dbReference type="SUPFAM" id="SSF46894">
    <property type="entry name" value="C-terminal effector domain of the bipartite response regulators"/>
    <property type="match status" value="1"/>
</dbReference>
<name>C7QFS4_CATAD</name>
<dbReference type="SMART" id="SM00028">
    <property type="entry name" value="TPR"/>
    <property type="match status" value="5"/>
</dbReference>
<dbReference type="Gene3D" id="3.40.50.300">
    <property type="entry name" value="P-loop containing nucleotide triphosphate hydrolases"/>
    <property type="match status" value="1"/>
</dbReference>
<dbReference type="Proteomes" id="UP000000851">
    <property type="component" value="Chromosome"/>
</dbReference>
<dbReference type="GO" id="GO:0043531">
    <property type="term" value="F:ADP binding"/>
    <property type="evidence" value="ECO:0007669"/>
    <property type="project" value="InterPro"/>
</dbReference>
<dbReference type="InterPro" id="IPR016032">
    <property type="entry name" value="Sig_transdc_resp-reg_C-effctor"/>
</dbReference>
<evidence type="ECO:0000256" key="7">
    <source>
        <dbReference type="SAM" id="Coils"/>
    </source>
</evidence>
<dbReference type="OrthoDB" id="581105at2"/>
<dbReference type="GO" id="GO:0003677">
    <property type="term" value="F:DNA binding"/>
    <property type="evidence" value="ECO:0007669"/>
    <property type="project" value="UniProtKB-UniRule"/>
</dbReference>
<dbReference type="SUPFAM" id="SSF48452">
    <property type="entry name" value="TPR-like"/>
    <property type="match status" value="3"/>
</dbReference>
<feature type="compositionally biased region" description="Low complexity" evidence="8">
    <location>
        <begin position="246"/>
        <end position="256"/>
    </location>
</feature>
<dbReference type="InterPro" id="IPR011990">
    <property type="entry name" value="TPR-like_helical_dom_sf"/>
</dbReference>
<dbReference type="InParanoid" id="C7QFS4"/>
<feature type="domain" description="OmpR/PhoB-type" evidence="9">
    <location>
        <begin position="1"/>
        <end position="93"/>
    </location>
</feature>
<dbReference type="InterPro" id="IPR027417">
    <property type="entry name" value="P-loop_NTPase"/>
</dbReference>
<dbReference type="Pfam" id="PF03704">
    <property type="entry name" value="BTAD"/>
    <property type="match status" value="1"/>
</dbReference>
<evidence type="ECO:0000256" key="1">
    <source>
        <dbReference type="ARBA" id="ARBA00005820"/>
    </source>
</evidence>
<dbReference type="Pfam" id="PF13424">
    <property type="entry name" value="TPR_12"/>
    <property type="match status" value="2"/>
</dbReference>